<evidence type="ECO:0000313" key="2">
    <source>
        <dbReference type="EMBL" id="HIZ69571.1"/>
    </source>
</evidence>
<dbReference type="Pfam" id="PF12705">
    <property type="entry name" value="PDDEXK_1"/>
    <property type="match status" value="1"/>
</dbReference>
<reference evidence="2" key="1">
    <citation type="journal article" date="2021" name="PeerJ">
        <title>Extensive microbial diversity within the chicken gut microbiome revealed by metagenomics and culture.</title>
        <authorList>
            <person name="Gilroy R."/>
            <person name="Ravi A."/>
            <person name="Getino M."/>
            <person name="Pursley I."/>
            <person name="Horton D.L."/>
            <person name="Alikhan N.F."/>
            <person name="Baker D."/>
            <person name="Gharbi K."/>
            <person name="Hall N."/>
            <person name="Watson M."/>
            <person name="Adriaenssens E.M."/>
            <person name="Foster-Nyarko E."/>
            <person name="Jarju S."/>
            <person name="Secka A."/>
            <person name="Antonio M."/>
            <person name="Oren A."/>
            <person name="Chaudhuri R.R."/>
            <person name="La Ragione R."/>
            <person name="Hildebrand F."/>
            <person name="Pallen M.J."/>
        </authorList>
    </citation>
    <scope>NUCLEOTIDE SEQUENCE</scope>
    <source>
        <strain evidence="2">ChiHecec3B27-8219</strain>
    </source>
</reference>
<reference evidence="2" key="2">
    <citation type="submission" date="2021-04" db="EMBL/GenBank/DDBJ databases">
        <authorList>
            <person name="Gilroy R."/>
        </authorList>
    </citation>
    <scope>NUCLEOTIDE SEQUENCE</scope>
    <source>
        <strain evidence="2">ChiHecec3B27-8219</strain>
    </source>
</reference>
<name>A0A9D2FZJ6_9BACT</name>
<dbReference type="InterPro" id="IPR038726">
    <property type="entry name" value="PDDEXK_AddAB-type"/>
</dbReference>
<dbReference type="Proteomes" id="UP000824055">
    <property type="component" value="Unassembled WGS sequence"/>
</dbReference>
<comment type="caution">
    <text evidence="2">The sequence shown here is derived from an EMBL/GenBank/DDBJ whole genome shotgun (WGS) entry which is preliminary data.</text>
</comment>
<gene>
    <name evidence="2" type="ORF">H9966_06805</name>
</gene>
<protein>
    <submittedName>
        <fullName evidence="2">PD-(D/E)XK nuclease family protein</fullName>
    </submittedName>
</protein>
<dbReference type="AlphaFoldDB" id="A0A9D2FZJ6"/>
<sequence>MKTFLEIVAQDIIQKHGANLSKVAIVFPNKRASLFLNEHLARMAGQPLWSPAYITISDLFRKHSGLMIGDPIKLTSDLYHIYIRHTGSAETLDRFYGWGQLLLGDFDDIDKNMADASKVFANLKDLHELDSVDYLNEEQKSLLRKFFGNFGPDHESELKKRFLNLWSHLYDIYVDYNQLLESQGLAYEGSLYRKVATDENIQFKYDTYLFVGFNMMQKAERQLCLRLKKEGKAHFYWDFDHYYISGHEAGHYINQYLSDFPNELDNREPAIYDNMGKAKDINYISATTENIQARYVAEWLREGERYKDGKRTAIVLADETLLKSVIHNLPPEVEKVNITTGYPLTATPFYSLLRLLLQLQLYAKGRKDGKYRLREVERVLRHPYAKHISPKCQVVLRELFERKAFYPARLSLSVDEGTTLLFSDLERGTDSVTSYNTKLLDYLIAILRTIGSNSHEESDPLYQESLFRCYTMLNRLLDLMRGGDLDVDTVTLERLIIQLAQSTAIPFHGEPAEGVQIMGVLETRGLDFEHLLVLSCNEGNLPRGVNDASFIPYAIRKAYGLTTIDNKVAIYAYYFHRMIQRCHDITLTYNISTEDGSKGQMSQFMLQLMVESGHPIHQSTLTANILPILARPKSVEKTAAIMEELDKTRSLSPTAINMYLRCPVSFFFRYVKHLKEADTIEQEEMDNRVFGNIFHRSAQELYLRYADKDGIRRNEDGSATLLHPIRVEKEMLEDLLRHPEVFEMTVDDAFRQELFQAKREGYHPEYDGLQLINRAVILQYLKRLITIDCQLAPFHILGLEKHVEGKVNITTSQGEKLLTLGGDIDRLDCVETAAGKLVRVIDYKTGRPDSAPLATLEDMFTRETLTGKHPNYYLQTMLYALLVRNHPEHNPGRYPVSPALLYIQQTAKDDYDPILSIGKTPITDAQDYHEEYMEQLKAVITEILEPSRPFLPTEDSRRCDSCPYAALCGL</sequence>
<dbReference type="InterPro" id="IPR011604">
    <property type="entry name" value="PDDEXK-like_dom_sf"/>
</dbReference>
<accession>A0A9D2FZJ6</accession>
<proteinExistence type="predicted"/>
<feature type="domain" description="PD-(D/E)XK endonuclease-like" evidence="1">
    <location>
        <begin position="650"/>
        <end position="968"/>
    </location>
</feature>
<evidence type="ECO:0000259" key="1">
    <source>
        <dbReference type="Pfam" id="PF12705"/>
    </source>
</evidence>
<evidence type="ECO:0000313" key="3">
    <source>
        <dbReference type="Proteomes" id="UP000824055"/>
    </source>
</evidence>
<dbReference type="Gene3D" id="3.90.320.10">
    <property type="match status" value="1"/>
</dbReference>
<organism evidence="2 3">
    <name type="scientific">Candidatus Prevotella avicola</name>
    <dbReference type="NCBI Taxonomy" id="2838738"/>
    <lineage>
        <taxon>Bacteria</taxon>
        <taxon>Pseudomonadati</taxon>
        <taxon>Bacteroidota</taxon>
        <taxon>Bacteroidia</taxon>
        <taxon>Bacteroidales</taxon>
        <taxon>Prevotellaceae</taxon>
        <taxon>Prevotella</taxon>
    </lineage>
</organism>
<dbReference type="SUPFAM" id="SSF52540">
    <property type="entry name" value="P-loop containing nucleoside triphosphate hydrolases"/>
    <property type="match status" value="1"/>
</dbReference>
<dbReference type="EMBL" id="DXBE01000050">
    <property type="protein sequence ID" value="HIZ69571.1"/>
    <property type="molecule type" value="Genomic_DNA"/>
</dbReference>
<dbReference type="InterPro" id="IPR027417">
    <property type="entry name" value="P-loop_NTPase"/>
</dbReference>